<dbReference type="InterPro" id="IPR026444">
    <property type="entry name" value="Secre_tail"/>
</dbReference>
<keyword evidence="4" id="KW-1185">Reference proteome</keyword>
<dbReference type="EMBL" id="WAEM01000002">
    <property type="protein sequence ID" value="KAB1157060.1"/>
    <property type="molecule type" value="Genomic_DNA"/>
</dbReference>
<evidence type="ECO:0000313" key="3">
    <source>
        <dbReference type="EMBL" id="KAB1157060.1"/>
    </source>
</evidence>
<dbReference type="Pfam" id="PF13290">
    <property type="entry name" value="CHB_HEX_C_1"/>
    <property type="match status" value="1"/>
</dbReference>
<gene>
    <name evidence="3" type="ORF">F6464_06870</name>
</gene>
<organism evidence="3 4">
    <name type="scientific">Flavobacterium luteum</name>
    <dbReference type="NCBI Taxonomy" id="2026654"/>
    <lineage>
        <taxon>Bacteria</taxon>
        <taxon>Pseudomonadati</taxon>
        <taxon>Bacteroidota</taxon>
        <taxon>Flavobacteriia</taxon>
        <taxon>Flavobacteriales</taxon>
        <taxon>Flavobacteriaceae</taxon>
        <taxon>Flavobacterium</taxon>
    </lineage>
</organism>
<dbReference type="NCBIfam" id="TIGR04183">
    <property type="entry name" value="Por_Secre_tail"/>
    <property type="match status" value="1"/>
</dbReference>
<dbReference type="OrthoDB" id="9806464at2"/>
<evidence type="ECO:0000313" key="4">
    <source>
        <dbReference type="Proteomes" id="UP000490922"/>
    </source>
</evidence>
<dbReference type="Pfam" id="PF00932">
    <property type="entry name" value="LTD"/>
    <property type="match status" value="1"/>
</dbReference>
<dbReference type="SUPFAM" id="SSF74853">
    <property type="entry name" value="Lamin A/C globular tail domain"/>
    <property type="match status" value="1"/>
</dbReference>
<dbReference type="Pfam" id="PF18962">
    <property type="entry name" value="Por_Secre_tail"/>
    <property type="match status" value="1"/>
</dbReference>
<dbReference type="InterPro" id="IPR059177">
    <property type="entry name" value="GH29D-like_dom"/>
</dbReference>
<reference evidence="3 4" key="1">
    <citation type="submission" date="2019-09" db="EMBL/GenBank/DDBJ databases">
        <title>Flavobacterium sp. nov., isolated from glacier ice.</title>
        <authorList>
            <person name="Liu Q."/>
        </authorList>
    </citation>
    <scope>NUCLEOTIDE SEQUENCE [LARGE SCALE GENOMIC DNA]</scope>
    <source>
        <strain evidence="3 4">NBRC 112527</strain>
    </source>
</reference>
<dbReference type="InterPro" id="IPR036415">
    <property type="entry name" value="Lamin_tail_dom_sf"/>
</dbReference>
<name>A0A7J5AHR8_9FLAO</name>
<sequence>MKKISPFFITLLIILFTNSAISQSIVINEILTSNTTINTDEDGSYQDWVELKNNGATAVNLTGFGLTDDALLPYKWIFPNVSIAAGKYLLVWCSDKNRTTSGSPLHTNFKLSSAGGIITLTNKTGTVLNTATTPAMLQNISYGRIPNGTGDFKFFSAVTPEAPNGSVAFTEALSPPTFSNESGLLTTGFNLTLSTTVVGATILYTLDGSEPQLSNLGGTTYNYKNQYQEISTAQASGPLLTNTFKTFQYVAPLAIADRSALPNKIASISTTYSFNPTYIPESPIFKGTVVRAKLIKAGALDSKTETRTYYISPLGTSRFSLPVLSLSIDENKLFDYNTGISVAGKDFEDWRTSNPSVDATYEEGNANYFRKGRDYEKVANISYLVNGVETLNQDIGIRVHGGISRTTRSKSYTLYARAEYGKDKMKYNFFSNLTENTFDNLVLRNSGGDFIHTMFRDGLCHNLVRSLNCITESYQPTVTFINGEYNGILNLREKYDDKYFARTFNIAATELDYLRDQGDSSNGQADYGDDTHYQAMLSYLNANSMATPSNYTYIKTQMDTDSFNDYHITNIYLQNVDWPGTNIEYWRKRTASYTPNAPYGQDGRWRWAFHDLDDTFGLPTDDIGLNTLALATDPNGPEYPNPAWSTFILRKLLVSPVYKNEFINRFADLMNTTFLPSRVVGMIDSMKSTIEPEILEHIARWKMPLEIDNWEFYLNQERDFANQRAAFQRDHIRSQFGIASNINATLNVSNEADGYIKINTIDIKSGTPSIASNPYPWTGVYFSNIPVTLKAVAKPGFVFSKWTGASSSTNPEITITSANSFNVTAVFVPEAVASSQPIYFWMMNSTIANNIPLETLNSTYKKGTTDAVIQYQSCLVGYPFVSTDVVNWRKASMERRNSPTDINYISLANNDLTFATSDMKGLQIKEPLQSGSLENNLIFKISTIGQKDIKFSFAAINELTNATAIVVDYSVNAGSPVWITSGLTSSSLPLTSVYQLFNINFATITSANNNADFKIRLRFTGANMTADTGARITFNNFAVYGTQVSLSVVSNTALKFSVYPNPFSDIVNIVGMNQTENVAFNLFTIDGKLIKKGRLEENNQIHLNDLSKGLYLLQLTSDGKTETKKIIKK</sequence>
<feature type="domain" description="LTD" evidence="2">
    <location>
        <begin position="16"/>
        <end position="135"/>
    </location>
</feature>
<accession>A0A7J5AHR8</accession>
<comment type="caution">
    <text evidence="3">The sequence shown here is derived from an EMBL/GenBank/DDBJ whole genome shotgun (WGS) entry which is preliminary data.</text>
</comment>
<evidence type="ECO:0000259" key="2">
    <source>
        <dbReference type="PROSITE" id="PS51841"/>
    </source>
</evidence>
<protein>
    <submittedName>
        <fullName evidence="3">T9SS type A sorting domain-containing protein</fullName>
    </submittedName>
</protein>
<dbReference type="InterPro" id="IPR001322">
    <property type="entry name" value="Lamin_tail_dom"/>
</dbReference>
<dbReference type="PROSITE" id="PS51841">
    <property type="entry name" value="LTD"/>
    <property type="match status" value="1"/>
</dbReference>
<dbReference type="Pfam" id="PF08757">
    <property type="entry name" value="CotH"/>
    <property type="match status" value="1"/>
</dbReference>
<dbReference type="InterPro" id="IPR014867">
    <property type="entry name" value="Spore_coat_CotH_CotH2/3/7"/>
</dbReference>
<dbReference type="Proteomes" id="UP000490922">
    <property type="component" value="Unassembled WGS sequence"/>
</dbReference>
<keyword evidence="1" id="KW-0732">Signal</keyword>
<proteinExistence type="predicted"/>
<dbReference type="AlphaFoldDB" id="A0A7J5AHR8"/>
<dbReference type="RefSeq" id="WP_151107054.1">
    <property type="nucleotide sequence ID" value="NZ_WAEM01000002.1"/>
</dbReference>
<dbReference type="Gene3D" id="2.60.40.1260">
    <property type="entry name" value="Lamin Tail domain"/>
    <property type="match status" value="1"/>
</dbReference>
<evidence type="ECO:0000256" key="1">
    <source>
        <dbReference type="ARBA" id="ARBA00022729"/>
    </source>
</evidence>